<proteinExistence type="predicted"/>
<evidence type="ECO:0000313" key="1">
    <source>
        <dbReference type="EMBL" id="KAH0859498.1"/>
    </source>
</evidence>
<accession>A0ABQ7XWS5</accession>
<name>A0ABQ7XWS5_BRANA</name>
<evidence type="ECO:0008006" key="3">
    <source>
        <dbReference type="Google" id="ProtNLM"/>
    </source>
</evidence>
<keyword evidence="2" id="KW-1185">Reference proteome</keyword>
<reference evidence="1 2" key="1">
    <citation type="submission" date="2021-05" db="EMBL/GenBank/DDBJ databases">
        <title>Genome Assembly of Synthetic Allotetraploid Brassica napus Reveals Homoeologous Exchanges between Subgenomes.</title>
        <authorList>
            <person name="Davis J.T."/>
        </authorList>
    </citation>
    <scope>NUCLEOTIDE SEQUENCE [LARGE SCALE GENOMIC DNA]</scope>
    <source>
        <strain evidence="2">cv. Da-Ae</strain>
        <tissue evidence="1">Seedling</tissue>
    </source>
</reference>
<dbReference type="EMBL" id="JAGKQM010000019">
    <property type="protein sequence ID" value="KAH0859498.1"/>
    <property type="molecule type" value="Genomic_DNA"/>
</dbReference>
<protein>
    <recommendedName>
        <fullName evidence="3">Reverse transcriptase zinc-binding domain-containing protein</fullName>
    </recommendedName>
</protein>
<organism evidence="1 2">
    <name type="scientific">Brassica napus</name>
    <name type="common">Rape</name>
    <dbReference type="NCBI Taxonomy" id="3708"/>
    <lineage>
        <taxon>Eukaryota</taxon>
        <taxon>Viridiplantae</taxon>
        <taxon>Streptophyta</taxon>
        <taxon>Embryophyta</taxon>
        <taxon>Tracheophyta</taxon>
        <taxon>Spermatophyta</taxon>
        <taxon>Magnoliopsida</taxon>
        <taxon>eudicotyledons</taxon>
        <taxon>Gunneridae</taxon>
        <taxon>Pentapetalae</taxon>
        <taxon>rosids</taxon>
        <taxon>malvids</taxon>
        <taxon>Brassicales</taxon>
        <taxon>Brassicaceae</taxon>
        <taxon>Brassiceae</taxon>
        <taxon>Brassica</taxon>
    </lineage>
</organism>
<sequence length="275" mass="31350">MKKFSPSATKLYLLSELRSEVEIQHFSGGILGHHLGLKPLSVSPQSATLADLSSGNGWTFPNTENQVLLLSYITTLHLTTGSDQAVWSVNGPKCKNFCTKHVFNAIRRSMPQKHRFLWCGIRLQFLGIQPLLEIQPLIALSLWNVDLDPICLLRGEGDESCNHLFFECSFYAVVWRSMPRRFHLPSVPLVWADFLLWLPNAHSDSMVKLAILQVWQAAIYELWKERNRWLHDSLTLPHVHIMRYISATLRDKCSALLSLGHPLGPRLAQFCFDPP</sequence>
<dbReference type="Proteomes" id="UP000824890">
    <property type="component" value="Unassembled WGS sequence"/>
</dbReference>
<comment type="caution">
    <text evidence="1">The sequence shown here is derived from an EMBL/GenBank/DDBJ whole genome shotgun (WGS) entry which is preliminary data.</text>
</comment>
<gene>
    <name evidence="1" type="ORF">HID58_087759</name>
</gene>
<evidence type="ECO:0000313" key="2">
    <source>
        <dbReference type="Proteomes" id="UP000824890"/>
    </source>
</evidence>